<accession>A0A8W8KQW2</accession>
<dbReference type="InterPro" id="IPR002110">
    <property type="entry name" value="Ankyrin_rpt"/>
</dbReference>
<dbReference type="PANTHER" id="PTHR24171">
    <property type="entry name" value="ANKYRIN REPEAT DOMAIN-CONTAINING PROTEIN 39-RELATED"/>
    <property type="match status" value="1"/>
</dbReference>
<sequence>MGKDSDRCRRSGAQCLKPENNWMDIDSDADDDVFSDDEVMSNHSSVAERLGILHAIYQNDHKTFVDMLDSGVDPNMCDCDGNPLLHIVIENGNNEMMDYLLRDEHCDVNTENNFHQTPLIIAVIMDDFQMVKALVKAGADVNRTDSTGKTALLISLQESRSDIALYLIKHGSNVNVVDRLGQSALYIIIESMDLKCVKTVKKLLKAGYDLQKDAAWMKEEGLDVDIVKSGNWMSKLARKLASKLHTLKSSQHATQSPNTGLAMPKSRVLTIYQ</sequence>
<evidence type="ECO:0000313" key="5">
    <source>
        <dbReference type="Proteomes" id="UP000005408"/>
    </source>
</evidence>
<dbReference type="Pfam" id="PF00023">
    <property type="entry name" value="Ank"/>
    <property type="match status" value="1"/>
</dbReference>
<protein>
    <submittedName>
        <fullName evidence="4">Uncharacterized protein</fullName>
    </submittedName>
</protein>
<dbReference type="EnsemblMetazoa" id="G24907.3">
    <property type="protein sequence ID" value="G24907.3:cds"/>
    <property type="gene ID" value="G24907"/>
</dbReference>
<dbReference type="Proteomes" id="UP000005408">
    <property type="component" value="Unassembled WGS sequence"/>
</dbReference>
<proteinExistence type="predicted"/>
<dbReference type="PROSITE" id="PS50297">
    <property type="entry name" value="ANK_REP_REGION"/>
    <property type="match status" value="2"/>
</dbReference>
<organism evidence="4 5">
    <name type="scientific">Magallana gigas</name>
    <name type="common">Pacific oyster</name>
    <name type="synonym">Crassostrea gigas</name>
    <dbReference type="NCBI Taxonomy" id="29159"/>
    <lineage>
        <taxon>Eukaryota</taxon>
        <taxon>Metazoa</taxon>
        <taxon>Spiralia</taxon>
        <taxon>Lophotrochozoa</taxon>
        <taxon>Mollusca</taxon>
        <taxon>Bivalvia</taxon>
        <taxon>Autobranchia</taxon>
        <taxon>Pteriomorphia</taxon>
        <taxon>Ostreida</taxon>
        <taxon>Ostreoidea</taxon>
        <taxon>Ostreidae</taxon>
        <taxon>Magallana</taxon>
    </lineage>
</organism>
<dbReference type="EnsemblMetazoa" id="G24907.2">
    <property type="protein sequence ID" value="G24907.2:cds"/>
    <property type="gene ID" value="G24907"/>
</dbReference>
<evidence type="ECO:0000256" key="2">
    <source>
        <dbReference type="ARBA" id="ARBA00023043"/>
    </source>
</evidence>
<keyword evidence="1" id="KW-0677">Repeat</keyword>
<dbReference type="OMA" id="NNEMMEY"/>
<evidence type="ECO:0000256" key="3">
    <source>
        <dbReference type="PROSITE-ProRule" id="PRU00023"/>
    </source>
</evidence>
<dbReference type="SUPFAM" id="SSF48403">
    <property type="entry name" value="Ankyrin repeat"/>
    <property type="match status" value="1"/>
</dbReference>
<dbReference type="PROSITE" id="PS50088">
    <property type="entry name" value="ANK_REPEAT"/>
    <property type="match status" value="2"/>
</dbReference>
<feature type="repeat" description="ANK" evidence="3">
    <location>
        <begin position="147"/>
        <end position="179"/>
    </location>
</feature>
<dbReference type="OrthoDB" id="6109495at2759"/>
<reference evidence="4" key="1">
    <citation type="submission" date="2022-08" db="UniProtKB">
        <authorList>
            <consortium name="EnsemblMetazoa"/>
        </authorList>
    </citation>
    <scope>IDENTIFICATION</scope>
    <source>
        <strain evidence="4">05x7-T-G4-1.051#20</strain>
    </source>
</reference>
<dbReference type="PANTHER" id="PTHR24171:SF9">
    <property type="entry name" value="ANKYRIN REPEAT DOMAIN-CONTAINING PROTEIN 39"/>
    <property type="match status" value="1"/>
</dbReference>
<dbReference type="EnsemblMetazoa" id="G24907.1">
    <property type="protein sequence ID" value="G24907.1:cds"/>
    <property type="gene ID" value="G24907"/>
</dbReference>
<dbReference type="SMART" id="SM00248">
    <property type="entry name" value="ANK"/>
    <property type="match status" value="5"/>
</dbReference>
<keyword evidence="5" id="KW-1185">Reference proteome</keyword>
<evidence type="ECO:0000256" key="1">
    <source>
        <dbReference type="ARBA" id="ARBA00022737"/>
    </source>
</evidence>
<name>A0A8W8KQW2_MAGGI</name>
<feature type="repeat" description="ANK" evidence="3">
    <location>
        <begin position="114"/>
        <end position="146"/>
    </location>
</feature>
<dbReference type="AlphaFoldDB" id="A0A8W8KQW2"/>
<evidence type="ECO:0000313" key="4">
    <source>
        <dbReference type="EnsemblMetazoa" id="G24907.2:cds"/>
    </source>
</evidence>
<dbReference type="Gene3D" id="1.25.40.20">
    <property type="entry name" value="Ankyrin repeat-containing domain"/>
    <property type="match status" value="1"/>
</dbReference>
<keyword evidence="2 3" id="KW-0040">ANK repeat</keyword>
<dbReference type="InterPro" id="IPR036770">
    <property type="entry name" value="Ankyrin_rpt-contain_sf"/>
</dbReference>
<dbReference type="Pfam" id="PF12796">
    <property type="entry name" value="Ank_2"/>
    <property type="match status" value="1"/>
</dbReference>